<accession>A0A9D4CHU2</accession>
<organism evidence="1 2">
    <name type="scientific">Dreissena polymorpha</name>
    <name type="common">Zebra mussel</name>
    <name type="synonym">Mytilus polymorpha</name>
    <dbReference type="NCBI Taxonomy" id="45954"/>
    <lineage>
        <taxon>Eukaryota</taxon>
        <taxon>Metazoa</taxon>
        <taxon>Spiralia</taxon>
        <taxon>Lophotrochozoa</taxon>
        <taxon>Mollusca</taxon>
        <taxon>Bivalvia</taxon>
        <taxon>Autobranchia</taxon>
        <taxon>Heteroconchia</taxon>
        <taxon>Euheterodonta</taxon>
        <taxon>Imparidentia</taxon>
        <taxon>Neoheterodontei</taxon>
        <taxon>Myida</taxon>
        <taxon>Dreissenoidea</taxon>
        <taxon>Dreissenidae</taxon>
        <taxon>Dreissena</taxon>
    </lineage>
</organism>
<proteinExistence type="predicted"/>
<dbReference type="EMBL" id="JAIWYP010000012">
    <property type="protein sequence ID" value="KAH3725584.1"/>
    <property type="molecule type" value="Genomic_DNA"/>
</dbReference>
<evidence type="ECO:0000313" key="2">
    <source>
        <dbReference type="Proteomes" id="UP000828390"/>
    </source>
</evidence>
<name>A0A9D4CHU2_DREPO</name>
<keyword evidence="2" id="KW-1185">Reference proteome</keyword>
<reference evidence="1" key="2">
    <citation type="submission" date="2020-11" db="EMBL/GenBank/DDBJ databases">
        <authorList>
            <person name="McCartney M.A."/>
            <person name="Auch B."/>
            <person name="Kono T."/>
            <person name="Mallez S."/>
            <person name="Becker A."/>
            <person name="Gohl D.M."/>
            <person name="Silverstein K.A.T."/>
            <person name="Koren S."/>
            <person name="Bechman K.B."/>
            <person name="Herman A."/>
            <person name="Abrahante J.E."/>
            <person name="Garbe J."/>
        </authorList>
    </citation>
    <scope>NUCLEOTIDE SEQUENCE</scope>
    <source>
        <strain evidence="1">Duluth1</strain>
        <tissue evidence="1">Whole animal</tissue>
    </source>
</reference>
<dbReference type="Proteomes" id="UP000828390">
    <property type="component" value="Unassembled WGS sequence"/>
</dbReference>
<protein>
    <submittedName>
        <fullName evidence="1">Uncharacterized protein</fullName>
    </submittedName>
</protein>
<evidence type="ECO:0000313" key="1">
    <source>
        <dbReference type="EMBL" id="KAH3725584.1"/>
    </source>
</evidence>
<sequence length="64" mass="7743">MIAYQRGRYQTQFLDAKDLPTHLRCRKYHFQSYFCTSQIDDFTTFLLQEFKVVVIWGKTTVDRS</sequence>
<comment type="caution">
    <text evidence="1">The sequence shown here is derived from an EMBL/GenBank/DDBJ whole genome shotgun (WGS) entry which is preliminary data.</text>
</comment>
<dbReference type="AlphaFoldDB" id="A0A9D4CHU2"/>
<reference evidence="1" key="1">
    <citation type="journal article" date="2019" name="bioRxiv">
        <title>The Genome of the Zebra Mussel, Dreissena polymorpha: A Resource for Invasive Species Research.</title>
        <authorList>
            <person name="McCartney M.A."/>
            <person name="Auch B."/>
            <person name="Kono T."/>
            <person name="Mallez S."/>
            <person name="Zhang Y."/>
            <person name="Obille A."/>
            <person name="Becker A."/>
            <person name="Abrahante J.E."/>
            <person name="Garbe J."/>
            <person name="Badalamenti J.P."/>
            <person name="Herman A."/>
            <person name="Mangelson H."/>
            <person name="Liachko I."/>
            <person name="Sullivan S."/>
            <person name="Sone E.D."/>
            <person name="Koren S."/>
            <person name="Silverstein K.A.T."/>
            <person name="Beckman K.B."/>
            <person name="Gohl D.M."/>
        </authorList>
    </citation>
    <scope>NUCLEOTIDE SEQUENCE</scope>
    <source>
        <strain evidence="1">Duluth1</strain>
        <tissue evidence="1">Whole animal</tissue>
    </source>
</reference>
<gene>
    <name evidence="1" type="ORF">DPMN_051430</name>
</gene>